<dbReference type="InterPro" id="IPR023013">
    <property type="entry name" value="AGPR_AS"/>
</dbReference>
<accession>A0ABW5PQY1</accession>
<proteinExistence type="inferred from homology"/>
<dbReference type="Pfam" id="PF22698">
    <property type="entry name" value="Semialdhyde_dhC_1"/>
    <property type="match status" value="1"/>
</dbReference>
<comment type="function">
    <text evidence="5">Catalyzes the NADPH-dependent reduction of N-acetyl-5-glutamyl phosphate to yield N-acetyl-L-glutamate 5-semialdehyde.</text>
</comment>
<comment type="caution">
    <text evidence="8">The sequence shown here is derived from an EMBL/GenBank/DDBJ whole genome shotgun (WGS) entry which is preliminary data.</text>
</comment>
<evidence type="ECO:0000259" key="7">
    <source>
        <dbReference type="SMART" id="SM00859"/>
    </source>
</evidence>
<dbReference type="InterPro" id="IPR000534">
    <property type="entry name" value="Semialdehyde_DH_NAD-bd"/>
</dbReference>
<dbReference type="EC" id="1.2.1.38" evidence="5"/>
<sequence>MKVGIVGANGYSGLELIRLLTNHPVAEIEMLISHSTSGQSIKTIYPHLKDICEMKLEDLTIDEIAGRVELLFFATPSGVSSHFIASLIDKGIPCIDLSGDHRLLDPATYQAWYHKEPAPKKALNQAVYGLPEFFQEEIKEAQLIANPGCYPTATLLGILPALKQGFIDKDSIIIDAKSGLSGAGRRTSLMTHFAETNDNLKAYNLGSHQHIPEIEQTLKKVTQLEAKVTFSTHLVPMTRGIMCTIYGKVLGGLTTEDFIKEYKTFYRNSPFVRIREVGQWPTTKDVSGSNYCDIGFNVDERTGQVIIVSVIDNLVKGAAGQAIQNFNLMNNLEQQTGLKQVPMYP</sequence>
<organism evidence="8 9">
    <name type="scientific">Terrilactibacillus laevilacticus</name>
    <dbReference type="NCBI Taxonomy" id="1380157"/>
    <lineage>
        <taxon>Bacteria</taxon>
        <taxon>Bacillati</taxon>
        <taxon>Bacillota</taxon>
        <taxon>Bacilli</taxon>
        <taxon>Bacillales</taxon>
        <taxon>Bacillaceae</taxon>
        <taxon>Terrilactibacillus</taxon>
    </lineage>
</organism>
<comment type="subcellular location">
    <subcellularLocation>
        <location evidence="5">Cytoplasm</location>
    </subcellularLocation>
</comment>
<dbReference type="PROSITE" id="PS01224">
    <property type="entry name" value="ARGC"/>
    <property type="match status" value="1"/>
</dbReference>
<dbReference type="InterPro" id="IPR036291">
    <property type="entry name" value="NAD(P)-bd_dom_sf"/>
</dbReference>
<name>A0ABW5PQY1_9BACI</name>
<dbReference type="Gene3D" id="3.30.360.10">
    <property type="entry name" value="Dihydrodipicolinate Reductase, domain 2"/>
    <property type="match status" value="1"/>
</dbReference>
<dbReference type="PANTHER" id="PTHR32338">
    <property type="entry name" value="N-ACETYL-GAMMA-GLUTAMYL-PHOSPHATE REDUCTASE, CHLOROPLASTIC-RELATED-RELATED"/>
    <property type="match status" value="1"/>
</dbReference>
<evidence type="ECO:0000256" key="4">
    <source>
        <dbReference type="ARBA" id="ARBA00023002"/>
    </source>
</evidence>
<dbReference type="Proteomes" id="UP001597458">
    <property type="component" value="Unassembled WGS sequence"/>
</dbReference>
<feature type="domain" description="Semialdehyde dehydrogenase NAD-binding" evidence="7">
    <location>
        <begin position="2"/>
        <end position="141"/>
    </location>
</feature>
<evidence type="ECO:0000256" key="5">
    <source>
        <dbReference type="HAMAP-Rule" id="MF_00150"/>
    </source>
</evidence>
<dbReference type="InterPro" id="IPR058924">
    <property type="entry name" value="AGPR_dimerisation_dom"/>
</dbReference>
<dbReference type="SMART" id="SM00859">
    <property type="entry name" value="Semialdhyde_dh"/>
    <property type="match status" value="1"/>
</dbReference>
<dbReference type="SUPFAM" id="SSF51735">
    <property type="entry name" value="NAD(P)-binding Rossmann-fold domains"/>
    <property type="match status" value="1"/>
</dbReference>
<feature type="active site" evidence="5 6">
    <location>
        <position position="149"/>
    </location>
</feature>
<gene>
    <name evidence="5 8" type="primary">argC</name>
    <name evidence="8" type="ORF">ACFSTF_08120</name>
</gene>
<evidence type="ECO:0000256" key="6">
    <source>
        <dbReference type="PROSITE-ProRule" id="PRU10010"/>
    </source>
</evidence>
<keyword evidence="4 5" id="KW-0560">Oxidoreductase</keyword>
<dbReference type="GO" id="GO:0003942">
    <property type="term" value="F:N-acetyl-gamma-glutamyl-phosphate reductase activity"/>
    <property type="evidence" value="ECO:0007669"/>
    <property type="project" value="UniProtKB-EC"/>
</dbReference>
<dbReference type="EMBL" id="JBHUMR010000009">
    <property type="protein sequence ID" value="MFD2617277.1"/>
    <property type="molecule type" value="Genomic_DNA"/>
</dbReference>
<dbReference type="Pfam" id="PF01118">
    <property type="entry name" value="Semialdhyde_dh"/>
    <property type="match status" value="1"/>
</dbReference>
<keyword evidence="2 5" id="KW-0028">Amino-acid biosynthesis</keyword>
<dbReference type="NCBIfam" id="TIGR01850">
    <property type="entry name" value="argC"/>
    <property type="match status" value="1"/>
</dbReference>
<keyword evidence="9" id="KW-1185">Reference proteome</keyword>
<evidence type="ECO:0000256" key="3">
    <source>
        <dbReference type="ARBA" id="ARBA00022857"/>
    </source>
</evidence>
<evidence type="ECO:0000256" key="1">
    <source>
        <dbReference type="ARBA" id="ARBA00022571"/>
    </source>
</evidence>
<dbReference type="InterPro" id="IPR000706">
    <property type="entry name" value="AGPR_type-1"/>
</dbReference>
<comment type="similarity">
    <text evidence="5">Belongs to the NAGSA dehydrogenase family. Type 1 subfamily.</text>
</comment>
<dbReference type="Gene3D" id="3.40.50.720">
    <property type="entry name" value="NAD(P)-binding Rossmann-like Domain"/>
    <property type="match status" value="1"/>
</dbReference>
<dbReference type="PANTHER" id="PTHR32338:SF10">
    <property type="entry name" value="N-ACETYL-GAMMA-GLUTAMYL-PHOSPHATE REDUCTASE, CHLOROPLASTIC-RELATED"/>
    <property type="match status" value="1"/>
</dbReference>
<dbReference type="CDD" id="cd17895">
    <property type="entry name" value="AGPR_1_N"/>
    <property type="match status" value="1"/>
</dbReference>
<evidence type="ECO:0000313" key="8">
    <source>
        <dbReference type="EMBL" id="MFD2617277.1"/>
    </source>
</evidence>
<keyword evidence="1 5" id="KW-0055">Arginine biosynthesis</keyword>
<dbReference type="SUPFAM" id="SSF55347">
    <property type="entry name" value="Glyceraldehyde-3-phosphate dehydrogenase-like, C-terminal domain"/>
    <property type="match status" value="1"/>
</dbReference>
<comment type="catalytic activity">
    <reaction evidence="5">
        <text>N-acetyl-L-glutamate 5-semialdehyde + phosphate + NADP(+) = N-acetyl-L-glutamyl 5-phosphate + NADPH + H(+)</text>
        <dbReference type="Rhea" id="RHEA:21588"/>
        <dbReference type="ChEBI" id="CHEBI:15378"/>
        <dbReference type="ChEBI" id="CHEBI:29123"/>
        <dbReference type="ChEBI" id="CHEBI:43474"/>
        <dbReference type="ChEBI" id="CHEBI:57783"/>
        <dbReference type="ChEBI" id="CHEBI:57936"/>
        <dbReference type="ChEBI" id="CHEBI:58349"/>
        <dbReference type="EC" id="1.2.1.38"/>
    </reaction>
</comment>
<comment type="pathway">
    <text evidence="5">Amino-acid biosynthesis; L-arginine biosynthesis; N(2)-acetyl-L-ornithine from L-glutamate: step 3/4.</text>
</comment>
<protein>
    <recommendedName>
        <fullName evidence="5">N-acetyl-gamma-glutamyl-phosphate reductase</fullName>
        <shortName evidence="5">AGPR</shortName>
        <ecNumber evidence="5">1.2.1.38</ecNumber>
    </recommendedName>
    <alternativeName>
        <fullName evidence="5">N-acetyl-glutamate semialdehyde dehydrogenase</fullName>
        <shortName evidence="5">NAGSA dehydrogenase</shortName>
    </alternativeName>
</protein>
<dbReference type="CDD" id="cd23934">
    <property type="entry name" value="AGPR_1_C"/>
    <property type="match status" value="1"/>
</dbReference>
<evidence type="ECO:0000313" key="9">
    <source>
        <dbReference type="Proteomes" id="UP001597458"/>
    </source>
</evidence>
<keyword evidence="5" id="KW-0963">Cytoplasm</keyword>
<keyword evidence="3 5" id="KW-0521">NADP</keyword>
<reference evidence="9" key="1">
    <citation type="journal article" date="2019" name="Int. J. Syst. Evol. Microbiol.">
        <title>The Global Catalogue of Microorganisms (GCM) 10K type strain sequencing project: providing services to taxonomists for standard genome sequencing and annotation.</title>
        <authorList>
            <consortium name="The Broad Institute Genomics Platform"/>
            <consortium name="The Broad Institute Genome Sequencing Center for Infectious Disease"/>
            <person name="Wu L."/>
            <person name="Ma J."/>
        </authorList>
    </citation>
    <scope>NUCLEOTIDE SEQUENCE [LARGE SCALE GENOMIC DNA]</scope>
    <source>
        <strain evidence="9">TISTR 2241</strain>
    </source>
</reference>
<dbReference type="InterPro" id="IPR050085">
    <property type="entry name" value="AGPR"/>
</dbReference>
<dbReference type="HAMAP" id="MF_00150">
    <property type="entry name" value="ArgC_type1"/>
    <property type="match status" value="1"/>
</dbReference>
<dbReference type="RefSeq" id="WP_141190851.1">
    <property type="nucleotide sequence ID" value="NZ_JBHUMR010000009.1"/>
</dbReference>
<evidence type="ECO:0000256" key="2">
    <source>
        <dbReference type="ARBA" id="ARBA00022605"/>
    </source>
</evidence>